<comment type="caution">
    <text evidence="1">The sequence shown here is derived from an EMBL/GenBank/DDBJ whole genome shotgun (WGS) entry which is preliminary data.</text>
</comment>
<organism evidence="1 2">
    <name type="scientific">Hyalomma asiaticum</name>
    <name type="common">Tick</name>
    <dbReference type="NCBI Taxonomy" id="266040"/>
    <lineage>
        <taxon>Eukaryota</taxon>
        <taxon>Metazoa</taxon>
        <taxon>Ecdysozoa</taxon>
        <taxon>Arthropoda</taxon>
        <taxon>Chelicerata</taxon>
        <taxon>Arachnida</taxon>
        <taxon>Acari</taxon>
        <taxon>Parasitiformes</taxon>
        <taxon>Ixodida</taxon>
        <taxon>Ixodoidea</taxon>
        <taxon>Ixodidae</taxon>
        <taxon>Hyalomminae</taxon>
        <taxon>Hyalomma</taxon>
    </lineage>
</organism>
<keyword evidence="2" id="KW-1185">Reference proteome</keyword>
<sequence>MPTADTGPCKGYFPMWWYNVLTSQCEEFVYGGCQGNDNKYPTKEECQKTCATVSMHNYACFAPPDQGPCRASIPRYYFDNSTGTCKEFTYGGCEGNPNNFDTVEECMASCNPSTPYEAKCLARPETGPCMAHTFLWAYNATLGECKTFIYGGCDGTENKYPTKHMCEATCKHPPAASVNPVCYLPKDPGPCLAYVPRYYYNNETKHCERFIYGGCQGNANNFATVAECSRTCPLKDPVCYLPNDSGPCFAYFSRYYYNTATNTCETFVYGGCLGNKNNFKTLHQCESKCGNGSLTEELIKAELATKYVVKDPVCLLPKVKGPCRGYFPRYYYNSTTNMCEEFVYGGCQGNANNFPTQQQCESKCANLSLTDELIRSKLITKLVLLDPVCELPKKVGPCKAHVPRYYYNTTTDTCEKFVYGGCEGNANNFKTRKACETRCGGNVTTDDQSWKKHLTKPLALEDVIRANPILSRKVAHPQFFVTTAGQQREYELGCAPLLATHVYWAHAVGLNPVCNETKYPGPCFGYFPRYYFNNVTKTCEQFIYGGCRGNGNNFHTLEECQNTCWASLDQHSLKIVSAFEIPVWPFKPSEVCTYPADAGTCNAYMPRFFYNTLTKTCEQFVYGGCGGNQNNFHTYDACEKKCKTVFGVVPRA</sequence>
<gene>
    <name evidence="1" type="ORF">HPB50_019823</name>
</gene>
<accession>A0ACB7RUH2</accession>
<evidence type="ECO:0000313" key="2">
    <source>
        <dbReference type="Proteomes" id="UP000821845"/>
    </source>
</evidence>
<dbReference type="Proteomes" id="UP000821845">
    <property type="component" value="Chromosome 7"/>
</dbReference>
<evidence type="ECO:0000313" key="1">
    <source>
        <dbReference type="EMBL" id="KAH6926582.1"/>
    </source>
</evidence>
<reference evidence="1" key="1">
    <citation type="submission" date="2020-05" db="EMBL/GenBank/DDBJ databases">
        <title>Large-scale comparative analyses of tick genomes elucidate their genetic diversity and vector capacities.</title>
        <authorList>
            <person name="Jia N."/>
            <person name="Wang J."/>
            <person name="Shi W."/>
            <person name="Du L."/>
            <person name="Sun Y."/>
            <person name="Zhan W."/>
            <person name="Jiang J."/>
            <person name="Wang Q."/>
            <person name="Zhang B."/>
            <person name="Ji P."/>
            <person name="Sakyi L.B."/>
            <person name="Cui X."/>
            <person name="Yuan T."/>
            <person name="Jiang B."/>
            <person name="Yang W."/>
            <person name="Lam T.T.-Y."/>
            <person name="Chang Q."/>
            <person name="Ding S."/>
            <person name="Wang X."/>
            <person name="Zhu J."/>
            <person name="Ruan X."/>
            <person name="Zhao L."/>
            <person name="Wei J."/>
            <person name="Que T."/>
            <person name="Du C."/>
            <person name="Cheng J."/>
            <person name="Dai P."/>
            <person name="Han X."/>
            <person name="Huang E."/>
            <person name="Gao Y."/>
            <person name="Liu J."/>
            <person name="Shao H."/>
            <person name="Ye R."/>
            <person name="Li L."/>
            <person name="Wei W."/>
            <person name="Wang X."/>
            <person name="Wang C."/>
            <person name="Yang T."/>
            <person name="Huo Q."/>
            <person name="Li W."/>
            <person name="Guo W."/>
            <person name="Chen H."/>
            <person name="Zhou L."/>
            <person name="Ni X."/>
            <person name="Tian J."/>
            <person name="Zhou Y."/>
            <person name="Sheng Y."/>
            <person name="Liu T."/>
            <person name="Pan Y."/>
            <person name="Xia L."/>
            <person name="Li J."/>
            <person name="Zhao F."/>
            <person name="Cao W."/>
        </authorList>
    </citation>
    <scope>NUCLEOTIDE SEQUENCE</scope>
    <source>
        <strain evidence="1">Hyas-2018</strain>
    </source>
</reference>
<protein>
    <submittedName>
        <fullName evidence="1">Uncharacterized protein</fullName>
    </submittedName>
</protein>
<dbReference type="EMBL" id="CM023487">
    <property type="protein sequence ID" value="KAH6926582.1"/>
    <property type="molecule type" value="Genomic_DNA"/>
</dbReference>
<proteinExistence type="predicted"/>
<name>A0ACB7RUH2_HYAAI</name>